<dbReference type="SUPFAM" id="SSF55961">
    <property type="entry name" value="Bet v1-like"/>
    <property type="match status" value="1"/>
</dbReference>
<dbReference type="OMA" id="MEIHKEG"/>
<dbReference type="Proteomes" id="UP000075243">
    <property type="component" value="Unassembled WGS sequence"/>
</dbReference>
<dbReference type="Gramene" id="C.cajan_36476.t">
    <property type="protein sequence ID" value="C.cajan_36476.t.cds1"/>
    <property type="gene ID" value="C.cajan_36476"/>
</dbReference>
<evidence type="ECO:0000313" key="1">
    <source>
        <dbReference type="EMBL" id="KYP42960.1"/>
    </source>
</evidence>
<dbReference type="PANTHER" id="PTHR33789">
    <property type="entry name" value="LACHRYMATORY-FACTOR SYNTHASE"/>
    <property type="match status" value="1"/>
</dbReference>
<dbReference type="InterPro" id="IPR053249">
    <property type="entry name" value="LFS"/>
</dbReference>
<organism evidence="1 2">
    <name type="scientific">Cajanus cajan</name>
    <name type="common">Pigeon pea</name>
    <name type="synonym">Cajanus indicus</name>
    <dbReference type="NCBI Taxonomy" id="3821"/>
    <lineage>
        <taxon>Eukaryota</taxon>
        <taxon>Viridiplantae</taxon>
        <taxon>Streptophyta</taxon>
        <taxon>Embryophyta</taxon>
        <taxon>Tracheophyta</taxon>
        <taxon>Spermatophyta</taxon>
        <taxon>Magnoliopsida</taxon>
        <taxon>eudicotyledons</taxon>
        <taxon>Gunneridae</taxon>
        <taxon>Pentapetalae</taxon>
        <taxon>rosids</taxon>
        <taxon>fabids</taxon>
        <taxon>Fabales</taxon>
        <taxon>Fabaceae</taxon>
        <taxon>Papilionoideae</taxon>
        <taxon>50 kb inversion clade</taxon>
        <taxon>NPAAA clade</taxon>
        <taxon>indigoferoid/millettioid clade</taxon>
        <taxon>Phaseoleae</taxon>
        <taxon>Cajanus</taxon>
    </lineage>
</organism>
<dbReference type="InterPro" id="IPR023393">
    <property type="entry name" value="START-like_dom_sf"/>
</dbReference>
<dbReference type="InterPro" id="IPR019587">
    <property type="entry name" value="Polyketide_cyclase/dehydratase"/>
</dbReference>
<dbReference type="Pfam" id="PF10604">
    <property type="entry name" value="Polyketide_cyc2"/>
    <property type="match status" value="1"/>
</dbReference>
<dbReference type="STRING" id="3821.A0A151RK72"/>
<dbReference type="AlphaFoldDB" id="A0A151RK72"/>
<gene>
    <name evidence="1" type="ORF">KK1_035623</name>
</gene>
<keyword evidence="2" id="KW-1185">Reference proteome</keyword>
<proteinExistence type="predicted"/>
<dbReference type="GO" id="GO:0004864">
    <property type="term" value="F:protein phosphatase inhibitor activity"/>
    <property type="evidence" value="ECO:0007669"/>
    <property type="project" value="UniProtKB-ARBA"/>
</dbReference>
<name>A0A151RK72_CAJCA</name>
<reference evidence="1" key="1">
    <citation type="journal article" date="2012" name="Nat. Biotechnol.">
        <title>Draft genome sequence of pigeonpea (Cajanus cajan), an orphan legume crop of resource-poor farmers.</title>
        <authorList>
            <person name="Varshney R.K."/>
            <person name="Chen W."/>
            <person name="Li Y."/>
            <person name="Bharti A.K."/>
            <person name="Saxena R.K."/>
            <person name="Schlueter J.A."/>
            <person name="Donoghue M.T."/>
            <person name="Azam S."/>
            <person name="Fan G."/>
            <person name="Whaley A.M."/>
            <person name="Farmer A.D."/>
            <person name="Sheridan J."/>
            <person name="Iwata A."/>
            <person name="Tuteja R."/>
            <person name="Penmetsa R.V."/>
            <person name="Wu W."/>
            <person name="Upadhyaya H.D."/>
            <person name="Yang S.P."/>
            <person name="Shah T."/>
            <person name="Saxena K.B."/>
            <person name="Michael T."/>
            <person name="McCombie W.R."/>
            <person name="Yang B."/>
            <person name="Zhang G."/>
            <person name="Yang H."/>
            <person name="Wang J."/>
            <person name="Spillane C."/>
            <person name="Cook D.R."/>
            <person name="May G.D."/>
            <person name="Xu X."/>
            <person name="Jackson S.A."/>
        </authorList>
    </citation>
    <scope>NUCLEOTIDE SEQUENCE [LARGE SCALE GENOMIC DNA]</scope>
</reference>
<dbReference type="CDD" id="cd07821">
    <property type="entry name" value="PYR_PYL_RCAR_like"/>
    <property type="match status" value="1"/>
</dbReference>
<dbReference type="OrthoDB" id="1929286at2759"/>
<dbReference type="PANTHER" id="PTHR33789:SF11">
    <property type="entry name" value="OS05G0202300 PROTEIN"/>
    <property type="match status" value="1"/>
</dbReference>
<sequence length="166" mass="18946">MGGSEESKSRWEGETSIEVEGMSAEQVWPLLEDFCSIHKWLPIETCFQVEGTYGQPGLIRYCAMNMNTADDEPTLMWAKEKLLHIDPIQRSLIYEVVDSNMGFNSYVATIQVFPVPKPTTCKIQWSFVCHPMEMFTFEAFFSLIRSFIHSMAKNMELAASSHDKSA</sequence>
<evidence type="ECO:0000313" key="2">
    <source>
        <dbReference type="Proteomes" id="UP000075243"/>
    </source>
</evidence>
<dbReference type="Gene3D" id="3.30.530.20">
    <property type="match status" value="1"/>
</dbReference>
<protein>
    <submittedName>
        <fullName evidence="1">Lachrymatory-factor synthase</fullName>
    </submittedName>
</protein>
<dbReference type="EMBL" id="KQ483691">
    <property type="protein sequence ID" value="KYP42960.1"/>
    <property type="molecule type" value="Genomic_DNA"/>
</dbReference>
<accession>A0A151RK72</accession>